<evidence type="ECO:0000313" key="1">
    <source>
        <dbReference type="EMBL" id="KAI7998364.1"/>
    </source>
</evidence>
<accession>A0ACC0GBQ7</accession>
<sequence>MVGNLESKKGQLIGMKIGTSFKMKLYYNFDELLPLLSFTFVKELTLDVENVVAALQLLVKHLPQKRVYMFHQQMLIITQKGHQVEGKELPMMLIVETM</sequence>
<organism evidence="1 2">
    <name type="scientific">Camellia lanceoleosa</name>
    <dbReference type="NCBI Taxonomy" id="1840588"/>
    <lineage>
        <taxon>Eukaryota</taxon>
        <taxon>Viridiplantae</taxon>
        <taxon>Streptophyta</taxon>
        <taxon>Embryophyta</taxon>
        <taxon>Tracheophyta</taxon>
        <taxon>Spermatophyta</taxon>
        <taxon>Magnoliopsida</taxon>
        <taxon>eudicotyledons</taxon>
        <taxon>Gunneridae</taxon>
        <taxon>Pentapetalae</taxon>
        <taxon>asterids</taxon>
        <taxon>Ericales</taxon>
        <taxon>Theaceae</taxon>
        <taxon>Camellia</taxon>
    </lineage>
</organism>
<proteinExistence type="predicted"/>
<reference evidence="1 2" key="1">
    <citation type="journal article" date="2022" name="Plant J.">
        <title>Chromosome-level genome of Camellia lanceoleosa provides a valuable resource for understanding genome evolution and self-incompatibility.</title>
        <authorList>
            <person name="Gong W."/>
            <person name="Xiao S."/>
            <person name="Wang L."/>
            <person name="Liao Z."/>
            <person name="Chang Y."/>
            <person name="Mo W."/>
            <person name="Hu G."/>
            <person name="Li W."/>
            <person name="Zhao G."/>
            <person name="Zhu H."/>
            <person name="Hu X."/>
            <person name="Ji K."/>
            <person name="Xiang X."/>
            <person name="Song Q."/>
            <person name="Yuan D."/>
            <person name="Jin S."/>
            <person name="Zhang L."/>
        </authorList>
    </citation>
    <scope>NUCLEOTIDE SEQUENCE [LARGE SCALE GENOMIC DNA]</scope>
    <source>
        <strain evidence="1">SQ_2022a</strain>
    </source>
</reference>
<evidence type="ECO:0000313" key="2">
    <source>
        <dbReference type="Proteomes" id="UP001060215"/>
    </source>
</evidence>
<name>A0ACC0GBQ7_9ERIC</name>
<keyword evidence="2" id="KW-1185">Reference proteome</keyword>
<dbReference type="EMBL" id="CM045767">
    <property type="protein sequence ID" value="KAI7998364.1"/>
    <property type="molecule type" value="Genomic_DNA"/>
</dbReference>
<gene>
    <name evidence="1" type="ORF">LOK49_LG10G01242</name>
</gene>
<comment type="caution">
    <text evidence="1">The sequence shown here is derived from an EMBL/GenBank/DDBJ whole genome shotgun (WGS) entry which is preliminary data.</text>
</comment>
<protein>
    <submittedName>
        <fullName evidence="1">Uncharacterized protein</fullName>
    </submittedName>
</protein>
<dbReference type="Proteomes" id="UP001060215">
    <property type="component" value="Chromosome 10"/>
</dbReference>